<reference evidence="2" key="1">
    <citation type="submission" date="2021-11" db="EMBL/GenBank/DDBJ databases">
        <authorList>
            <consortium name="Genoscope - CEA"/>
            <person name="William W."/>
        </authorList>
    </citation>
    <scope>NUCLEOTIDE SEQUENCE</scope>
</reference>
<evidence type="ECO:0000256" key="1">
    <source>
        <dbReference type="SAM" id="Coils"/>
    </source>
</evidence>
<protein>
    <submittedName>
        <fullName evidence="2">Uncharacterized protein</fullName>
    </submittedName>
</protein>
<proteinExistence type="predicted"/>
<dbReference type="OrthoDB" id="77690at2759"/>
<feature type="coiled-coil region" evidence="1">
    <location>
        <begin position="114"/>
        <end position="144"/>
    </location>
</feature>
<sequence length="207" mass="24193">MELNASLPAHQGPRALARARAAHILSQKFANRDRVKAKLLEDKEISRSQARAGRQATQRRWKLKTRHSPFLVDLVAENERLDEENKVRLAAEAHQLRLVEKQRVTLKHKVLVRALREESDLDALRREKRAIVDEERRLKALLDLEKTQTRSRLDMRAAQRAERQRCTATNDLRRRSNINRLQKQQLLNLALLRATTDDAPDKFDFTF</sequence>
<evidence type="ECO:0000313" key="2">
    <source>
        <dbReference type="EMBL" id="CAH0376378.1"/>
    </source>
</evidence>
<name>A0A8J2SNA8_9STRA</name>
<evidence type="ECO:0000313" key="3">
    <source>
        <dbReference type="Proteomes" id="UP000789595"/>
    </source>
</evidence>
<dbReference type="Proteomes" id="UP000789595">
    <property type="component" value="Unassembled WGS sequence"/>
</dbReference>
<comment type="caution">
    <text evidence="2">The sequence shown here is derived from an EMBL/GenBank/DDBJ whole genome shotgun (WGS) entry which is preliminary data.</text>
</comment>
<keyword evidence="1" id="KW-0175">Coiled coil</keyword>
<dbReference type="AlphaFoldDB" id="A0A8J2SNA8"/>
<gene>
    <name evidence="2" type="ORF">PECAL_5P09540</name>
</gene>
<accession>A0A8J2SNA8</accession>
<organism evidence="2 3">
    <name type="scientific">Pelagomonas calceolata</name>
    <dbReference type="NCBI Taxonomy" id="35677"/>
    <lineage>
        <taxon>Eukaryota</taxon>
        <taxon>Sar</taxon>
        <taxon>Stramenopiles</taxon>
        <taxon>Ochrophyta</taxon>
        <taxon>Pelagophyceae</taxon>
        <taxon>Pelagomonadales</taxon>
        <taxon>Pelagomonadaceae</taxon>
        <taxon>Pelagomonas</taxon>
    </lineage>
</organism>
<dbReference type="EMBL" id="CAKKNE010000005">
    <property type="protein sequence ID" value="CAH0376378.1"/>
    <property type="molecule type" value="Genomic_DNA"/>
</dbReference>
<keyword evidence="3" id="KW-1185">Reference proteome</keyword>